<evidence type="ECO:0000313" key="3">
    <source>
        <dbReference type="Proteomes" id="UP001527925"/>
    </source>
</evidence>
<feature type="region of interest" description="Disordered" evidence="1">
    <location>
        <begin position="818"/>
        <end position="841"/>
    </location>
</feature>
<organism evidence="2 3">
    <name type="scientific">Polyrhizophydium stewartii</name>
    <dbReference type="NCBI Taxonomy" id="2732419"/>
    <lineage>
        <taxon>Eukaryota</taxon>
        <taxon>Fungi</taxon>
        <taxon>Fungi incertae sedis</taxon>
        <taxon>Chytridiomycota</taxon>
        <taxon>Chytridiomycota incertae sedis</taxon>
        <taxon>Chytridiomycetes</taxon>
        <taxon>Rhizophydiales</taxon>
        <taxon>Rhizophydiales incertae sedis</taxon>
        <taxon>Polyrhizophydium</taxon>
    </lineage>
</organism>
<sequence>MSPPRDRSIRSATAFEATSPSPIRNAPSQAARQKRRKDLSHLLGIDQIRSVQSSIASSASSAAVVQQPRQGLFSPFGSRARSRGQRNIDSAFEPKSSELTKSLTQTIASSCETPSAKLDAGDDAVLDSRGTLHEEKERKLAVPQDKYTSSPKRSHDGEDEKHDQLDDLIDLNAERAPRRRKNLTSYFGTNDPRFAKHTDQSGAGPREGSSRQGKADADATPNEFERPMHTPESPSEADPLSTKRHRKNLASILGLDSAARSVNVSRAGRIGSQTSSGHASSSAAEYRNDSRRAAQPGLDSIDSQLSAEDAESPGLSPSTSAQSRRPRFVPCSPDPECLESGNASFDSDIPLDSRLRTKNLVEHLGIDRASGPSKDSRVVVLSEDTDDPELQRALTIIHKYMSASAEEEPGTQLKAYLKAVKKVRKVLSSAKIKLQRTIRAPGQSRPWSMSGLRHRRKDVSDPGVNSFVDSVERRLELEERMQRQSEIERKFHETVRFLALEPVVVPKAGSELSRTNTAFPFDACIVSDGSAGLLQSDGRKPASRTRSDGTKASRNAKGAPTQGKAFNNYYELESSNDADDAHSLCDEGLQEAGESGGGDYGGDQEPDAVYSTSKYRVIDLVRSSNLTWDDLVHDARRFAQQIQAGESEATLAYLSPRGSLSIPVPELRRPSQMSRRSQLRPSTSLAEPDTKRLSSNSPTRPSTDAARRTSSPSRASETPIGPISSDRNAVQQQAVPATGGAPKPAHADDSEPQPKPSKVANAPFEPGVDVDAILERILGDESFKRTLIGIHLFNQEAHPDLFGECEDGPLLPERQERGAELDSEYSDSDGESRNDGDACSVNSFSYQGPSWHNFSHFARPISRCRAISETGSYDNADNDRASFVNLSPRGMRRPASSIRENECEDPDPPTRYLGPHDFDKGNDSDDEMDHPLRRSNSELCDLFELELLFEQHRRNNRKRIGQPGSSIAGSRHSNLSALATLADRNTLSSLNSSTVQLSAAAQLEAVNATAEEYMRQSALGPQRTSAFSGRLLPGNQRQRSATSTSNSSAIGGKPRFGTFGRSRNAPPSSVASPASAFKKLEAKRQRAKAGMKSIDNFLKAESSAIAPDTVPERTWDEFAGVTNLSSTAEFRSLIGFIFGDGTNNGDADSVSAAGLNDTDVEWRARRSGGKMHGDALVDGLGADEMVTFGDSSQQNDGEYTYEELWPSSEEAERACQDIDSGSSLADDPTLREDVEQAVSEAIETSLPRRI</sequence>
<name>A0ABR4N8Q9_9FUNG</name>
<feature type="region of interest" description="Disordered" evidence="1">
    <location>
        <begin position="56"/>
        <end position="350"/>
    </location>
</feature>
<feature type="compositionally biased region" description="Low complexity" evidence="1">
    <location>
        <begin position="272"/>
        <end position="284"/>
    </location>
</feature>
<dbReference type="Proteomes" id="UP001527925">
    <property type="component" value="Unassembled WGS sequence"/>
</dbReference>
<dbReference type="EMBL" id="JADGIZ020000020">
    <property type="protein sequence ID" value="KAL2915922.1"/>
    <property type="molecule type" value="Genomic_DNA"/>
</dbReference>
<feature type="compositionally biased region" description="Basic and acidic residues" evidence="1">
    <location>
        <begin position="153"/>
        <end position="165"/>
    </location>
</feature>
<evidence type="ECO:0000313" key="2">
    <source>
        <dbReference type="EMBL" id="KAL2915922.1"/>
    </source>
</evidence>
<reference evidence="2 3" key="1">
    <citation type="submission" date="2023-09" db="EMBL/GenBank/DDBJ databases">
        <title>Pangenome analysis of Batrachochytrium dendrobatidis and related Chytrids.</title>
        <authorList>
            <person name="Yacoub M.N."/>
            <person name="Stajich J.E."/>
            <person name="James T.Y."/>
        </authorList>
    </citation>
    <scope>NUCLEOTIDE SEQUENCE [LARGE SCALE GENOMIC DNA]</scope>
    <source>
        <strain evidence="2 3">JEL0888</strain>
    </source>
</reference>
<feature type="region of interest" description="Disordered" evidence="1">
    <location>
        <begin position="442"/>
        <end position="464"/>
    </location>
</feature>
<feature type="region of interest" description="Disordered" evidence="1">
    <location>
        <begin position="532"/>
        <end position="565"/>
    </location>
</feature>
<feature type="compositionally biased region" description="Polar residues" evidence="1">
    <location>
        <begin position="671"/>
        <end position="685"/>
    </location>
</feature>
<feature type="region of interest" description="Disordered" evidence="1">
    <location>
        <begin position="884"/>
        <end position="929"/>
    </location>
</feature>
<keyword evidence="3" id="KW-1185">Reference proteome</keyword>
<protein>
    <submittedName>
        <fullName evidence="2">Uncharacterized protein</fullName>
    </submittedName>
</protein>
<feature type="compositionally biased region" description="Basic and acidic residues" evidence="1">
    <location>
        <begin position="213"/>
        <end position="229"/>
    </location>
</feature>
<gene>
    <name evidence="2" type="ORF">HK105_204626</name>
</gene>
<feature type="compositionally biased region" description="Low complexity" evidence="1">
    <location>
        <begin position="1065"/>
        <end position="1075"/>
    </location>
</feature>
<feature type="region of interest" description="Disordered" evidence="1">
    <location>
        <begin position="1"/>
        <end position="37"/>
    </location>
</feature>
<feature type="compositionally biased region" description="Polar residues" evidence="1">
    <location>
        <begin position="97"/>
        <end position="113"/>
    </location>
</feature>
<feature type="region of interest" description="Disordered" evidence="1">
    <location>
        <begin position="1014"/>
        <end position="1075"/>
    </location>
</feature>
<feature type="compositionally biased region" description="Low complexity" evidence="1">
    <location>
        <begin position="702"/>
        <end position="718"/>
    </location>
</feature>
<feature type="region of interest" description="Disordered" evidence="1">
    <location>
        <begin position="588"/>
        <end position="607"/>
    </location>
</feature>
<feature type="compositionally biased region" description="Low complexity" evidence="1">
    <location>
        <begin position="56"/>
        <end position="67"/>
    </location>
</feature>
<feature type="compositionally biased region" description="Basic and acidic residues" evidence="1">
    <location>
        <begin position="130"/>
        <end position="140"/>
    </location>
</feature>
<feature type="compositionally biased region" description="Polar residues" evidence="1">
    <location>
        <begin position="725"/>
        <end position="735"/>
    </location>
</feature>
<feature type="compositionally biased region" description="Basic and acidic residues" evidence="1">
    <location>
        <begin position="914"/>
        <end position="929"/>
    </location>
</feature>
<accession>A0ABR4N8Q9</accession>
<evidence type="ECO:0000256" key="1">
    <source>
        <dbReference type="SAM" id="MobiDB-lite"/>
    </source>
</evidence>
<proteinExistence type="predicted"/>
<comment type="caution">
    <text evidence="2">The sequence shown here is derived from an EMBL/GenBank/DDBJ whole genome shotgun (WGS) entry which is preliminary data.</text>
</comment>
<feature type="region of interest" description="Disordered" evidence="1">
    <location>
        <begin position="1206"/>
        <end position="1231"/>
    </location>
</feature>
<feature type="region of interest" description="Disordered" evidence="1">
    <location>
        <begin position="660"/>
        <end position="764"/>
    </location>
</feature>
<feature type="compositionally biased region" description="Polar residues" evidence="1">
    <location>
        <begin position="16"/>
        <end position="31"/>
    </location>
</feature>
<feature type="compositionally biased region" description="Basic and acidic residues" evidence="1">
    <location>
        <begin position="537"/>
        <end position="551"/>
    </location>
</feature>
<feature type="compositionally biased region" description="Polar residues" evidence="1">
    <location>
        <begin position="1035"/>
        <end position="1049"/>
    </location>
</feature>